<dbReference type="Pfam" id="PF00067">
    <property type="entry name" value="p450"/>
    <property type="match status" value="1"/>
</dbReference>
<dbReference type="PRINTS" id="PR00385">
    <property type="entry name" value="P450"/>
</dbReference>
<sequence length="500" mass="56736">MLLLLTILFFISCTLYSTYKYRSNVRGISGPLFPIPLLGQVISIIKDSYNFWVKQSEYGDISKNMIGNTLMVFLSKAEYVSQILKQNNGDKLRIVIGLNDSVFSDKNISCLHGEEHSALRKSLLVLFTKQRLGNYIKTQEKLINETFEQWVNLYGGKQVEFRSLARDLNISVSLKVLLGSYIKDTDIKELSELFFIVNSGLTCLPINLPGTTLYKAIRAREKLTQKLNDIVENAYGKFYEYEDNTSITHQLLQNVIHNLRREEEKIMNNKILENTNDDLSTNDSEISILPKLPKEGPWSIHNVSNAVMNLLFASQDASTSSLVWAVVLLNEYPEVLEKIKEEQRNIRPNNEEITHELLDKMIYTGQVVKEILRYRPPAIMVPHKAKDNIEIGGIVVPKDSIIMPSIFSATEQGFSNGKVFNPDRFNEENLEHVKYASNYLVFGAGPHSCIGKEYAVNQLKIFVALLGSRINIKRIMTDKSDHTILGPTSFPSDGCQVIIS</sequence>
<gene>
    <name evidence="6" type="ORF">ORPV_773</name>
</gene>
<reference evidence="6" key="1">
    <citation type="submission" date="2017-08" db="EMBL/GenBank/DDBJ databases">
        <authorList>
            <consortium name="Urmite Genomes"/>
        </authorList>
    </citation>
    <scope>NUCLEOTIDE SEQUENCE [LARGE SCALE GENOMIC DNA]</scope>
    <source>
        <strain evidence="6">IHUMI-LCC2</strain>
    </source>
</reference>
<dbReference type="PRINTS" id="PR00463">
    <property type="entry name" value="EP450I"/>
</dbReference>
<evidence type="ECO:0000313" key="7">
    <source>
        <dbReference type="Proteomes" id="UP000236316"/>
    </source>
</evidence>
<evidence type="ECO:0000256" key="4">
    <source>
        <dbReference type="ARBA" id="ARBA00023002"/>
    </source>
</evidence>
<dbReference type="GO" id="GO:0005506">
    <property type="term" value="F:iron ion binding"/>
    <property type="evidence" value="ECO:0007669"/>
    <property type="project" value="InterPro"/>
</dbReference>
<keyword evidence="7" id="KW-1185">Reference proteome</keyword>
<evidence type="ECO:0000256" key="5">
    <source>
        <dbReference type="ARBA" id="ARBA00023004"/>
    </source>
</evidence>
<dbReference type="PROSITE" id="PS00086">
    <property type="entry name" value="CYTOCHROME_P450"/>
    <property type="match status" value="1"/>
</dbReference>
<dbReference type="EMBL" id="LT906555">
    <property type="protein sequence ID" value="SNW62677.1"/>
    <property type="molecule type" value="Genomic_DNA"/>
</dbReference>
<dbReference type="Gene3D" id="1.10.630.10">
    <property type="entry name" value="Cytochrome P450"/>
    <property type="match status" value="1"/>
</dbReference>
<comment type="similarity">
    <text evidence="2">Belongs to the cytochrome P450 family.</text>
</comment>
<keyword evidence="4" id="KW-0560">Oxidoreductase</keyword>
<organism evidence="6">
    <name type="scientific">Orpheovirus IHUMI-LCC2</name>
    <dbReference type="NCBI Taxonomy" id="2023057"/>
    <lineage>
        <taxon>Viruses</taxon>
        <taxon>Varidnaviria</taxon>
        <taxon>Bamfordvirae</taxon>
        <taxon>Nucleocytoviricota</taxon>
        <taxon>Megaviricetes</taxon>
        <taxon>Pimascovirales</taxon>
        <taxon>Ocovirineae</taxon>
        <taxon>Orpheoviridae</taxon>
        <taxon>Alphaorpheovirus</taxon>
        <taxon>Alphaorpheovirus massiliense</taxon>
    </lineage>
</organism>
<dbReference type="GO" id="GO:0004497">
    <property type="term" value="F:monooxygenase activity"/>
    <property type="evidence" value="ECO:0007669"/>
    <property type="project" value="InterPro"/>
</dbReference>
<dbReference type="PANTHER" id="PTHR24286:SF228">
    <property type="entry name" value="C-22 STEROL DESATURASE ERG5"/>
    <property type="match status" value="1"/>
</dbReference>
<accession>A0A2I2L575</accession>
<dbReference type="KEGG" id="vg:35382598"/>
<keyword evidence="3" id="KW-0479">Metal-binding</keyword>
<dbReference type="RefSeq" id="YP_009448979.1">
    <property type="nucleotide sequence ID" value="NC_036594.1"/>
</dbReference>
<dbReference type="GO" id="GO:0020037">
    <property type="term" value="F:heme binding"/>
    <property type="evidence" value="ECO:0007669"/>
    <property type="project" value="InterPro"/>
</dbReference>
<comment type="cofactor">
    <cofactor evidence="1">
        <name>heme</name>
        <dbReference type="ChEBI" id="CHEBI:30413"/>
    </cofactor>
</comment>
<dbReference type="InterPro" id="IPR036396">
    <property type="entry name" value="Cyt_P450_sf"/>
</dbReference>
<evidence type="ECO:0000256" key="3">
    <source>
        <dbReference type="ARBA" id="ARBA00022723"/>
    </source>
</evidence>
<dbReference type="InterPro" id="IPR017972">
    <property type="entry name" value="Cyt_P450_CS"/>
</dbReference>
<dbReference type="SUPFAM" id="SSF48264">
    <property type="entry name" value="Cytochrome P450"/>
    <property type="match status" value="1"/>
</dbReference>
<name>A0A2I2L575_9VIRU</name>
<keyword evidence="5" id="KW-0408">Iron</keyword>
<evidence type="ECO:0000313" key="6">
    <source>
        <dbReference type="EMBL" id="SNW62677.1"/>
    </source>
</evidence>
<dbReference type="InterPro" id="IPR002401">
    <property type="entry name" value="Cyt_P450_E_grp-I"/>
</dbReference>
<protein>
    <submittedName>
        <fullName evidence="6">Cytochrome P450-like protein E-class</fullName>
    </submittedName>
</protein>
<proteinExistence type="inferred from homology"/>
<dbReference type="GO" id="GO:0016125">
    <property type="term" value="P:sterol metabolic process"/>
    <property type="evidence" value="ECO:0007669"/>
    <property type="project" value="TreeGrafter"/>
</dbReference>
<evidence type="ECO:0000256" key="1">
    <source>
        <dbReference type="ARBA" id="ARBA00001971"/>
    </source>
</evidence>
<dbReference type="GeneID" id="35382598"/>
<dbReference type="Proteomes" id="UP000236316">
    <property type="component" value="Segment"/>
</dbReference>
<evidence type="ECO:0000256" key="2">
    <source>
        <dbReference type="ARBA" id="ARBA00010617"/>
    </source>
</evidence>
<dbReference type="GO" id="GO:0016705">
    <property type="term" value="F:oxidoreductase activity, acting on paired donors, with incorporation or reduction of molecular oxygen"/>
    <property type="evidence" value="ECO:0007669"/>
    <property type="project" value="InterPro"/>
</dbReference>
<dbReference type="InterPro" id="IPR001128">
    <property type="entry name" value="Cyt_P450"/>
</dbReference>
<dbReference type="PANTHER" id="PTHR24286">
    <property type="entry name" value="CYTOCHROME P450 26"/>
    <property type="match status" value="1"/>
</dbReference>